<proteinExistence type="predicted"/>
<dbReference type="EMBL" id="BLXT01004823">
    <property type="protein sequence ID" value="GFO17490.1"/>
    <property type="molecule type" value="Genomic_DNA"/>
</dbReference>
<evidence type="ECO:0008006" key="3">
    <source>
        <dbReference type="Google" id="ProtNLM"/>
    </source>
</evidence>
<keyword evidence="2" id="KW-1185">Reference proteome</keyword>
<comment type="caution">
    <text evidence="1">The sequence shown here is derived from an EMBL/GenBank/DDBJ whole genome shotgun (WGS) entry which is preliminary data.</text>
</comment>
<dbReference type="AlphaFoldDB" id="A0AAV4BEE6"/>
<protein>
    <recommendedName>
        <fullName evidence="3">Secreted protein</fullName>
    </recommendedName>
</protein>
<gene>
    <name evidence="1" type="ORF">PoB_004399500</name>
</gene>
<evidence type="ECO:0000313" key="2">
    <source>
        <dbReference type="Proteomes" id="UP000735302"/>
    </source>
</evidence>
<evidence type="ECO:0000313" key="1">
    <source>
        <dbReference type="EMBL" id="GFO17490.1"/>
    </source>
</evidence>
<accession>A0AAV4BEE6</accession>
<sequence>MLVATPETNGACNSFFFLLVIAKGCSSNYWSMPVDQRLLVPVTRSFFFWSSLKAAPLNYWSMPVATPETTGACYSFFFLLVMVEGCSSKILVNAFSYTRDCWCL</sequence>
<name>A0AAV4BEE6_9GAST</name>
<organism evidence="1 2">
    <name type="scientific">Plakobranchus ocellatus</name>
    <dbReference type="NCBI Taxonomy" id="259542"/>
    <lineage>
        <taxon>Eukaryota</taxon>
        <taxon>Metazoa</taxon>
        <taxon>Spiralia</taxon>
        <taxon>Lophotrochozoa</taxon>
        <taxon>Mollusca</taxon>
        <taxon>Gastropoda</taxon>
        <taxon>Heterobranchia</taxon>
        <taxon>Euthyneura</taxon>
        <taxon>Panpulmonata</taxon>
        <taxon>Sacoglossa</taxon>
        <taxon>Placobranchoidea</taxon>
        <taxon>Plakobranchidae</taxon>
        <taxon>Plakobranchus</taxon>
    </lineage>
</organism>
<reference evidence="1 2" key="1">
    <citation type="journal article" date="2021" name="Elife">
        <title>Chloroplast acquisition without the gene transfer in kleptoplastic sea slugs, Plakobranchus ocellatus.</title>
        <authorList>
            <person name="Maeda T."/>
            <person name="Takahashi S."/>
            <person name="Yoshida T."/>
            <person name="Shimamura S."/>
            <person name="Takaki Y."/>
            <person name="Nagai Y."/>
            <person name="Toyoda A."/>
            <person name="Suzuki Y."/>
            <person name="Arimoto A."/>
            <person name="Ishii H."/>
            <person name="Satoh N."/>
            <person name="Nishiyama T."/>
            <person name="Hasebe M."/>
            <person name="Maruyama T."/>
            <person name="Minagawa J."/>
            <person name="Obokata J."/>
            <person name="Shigenobu S."/>
        </authorList>
    </citation>
    <scope>NUCLEOTIDE SEQUENCE [LARGE SCALE GENOMIC DNA]</scope>
</reference>
<dbReference type="Proteomes" id="UP000735302">
    <property type="component" value="Unassembled WGS sequence"/>
</dbReference>